<dbReference type="PANTHER" id="PTHR33885">
    <property type="entry name" value="PHAGE SHOCK PROTEIN C"/>
    <property type="match status" value="1"/>
</dbReference>
<feature type="transmembrane region" description="Helical" evidence="7">
    <location>
        <begin position="326"/>
        <end position="345"/>
    </location>
</feature>
<evidence type="ECO:0000256" key="4">
    <source>
        <dbReference type="ARBA" id="ARBA00022989"/>
    </source>
</evidence>
<dbReference type="OrthoDB" id="7359894at2"/>
<feature type="compositionally biased region" description="Basic and acidic residues" evidence="6">
    <location>
        <begin position="27"/>
        <end position="37"/>
    </location>
</feature>
<feature type="transmembrane region" description="Helical" evidence="7">
    <location>
        <begin position="297"/>
        <end position="320"/>
    </location>
</feature>
<feature type="compositionally biased region" description="Pro residues" evidence="6">
    <location>
        <begin position="68"/>
        <end position="78"/>
    </location>
</feature>
<dbReference type="EMBL" id="SJZJ01000013">
    <property type="protein sequence ID" value="TCJ24376.1"/>
    <property type="molecule type" value="Genomic_DNA"/>
</dbReference>
<evidence type="ECO:0000259" key="8">
    <source>
        <dbReference type="Pfam" id="PF04024"/>
    </source>
</evidence>
<feature type="transmembrane region" description="Helical" evidence="7">
    <location>
        <begin position="352"/>
        <end position="372"/>
    </location>
</feature>
<feature type="region of interest" description="Disordered" evidence="6">
    <location>
        <begin position="22"/>
        <end position="46"/>
    </location>
</feature>
<proteinExistence type="predicted"/>
<gene>
    <name evidence="9" type="ORF">EPD65_09190</name>
</gene>
<feature type="domain" description="Phage shock protein PspC N-terminal" evidence="8">
    <location>
        <begin position="104"/>
        <end position="159"/>
    </location>
</feature>
<accession>A0A4R1C3K4</accession>
<sequence>MAAEVMVSPSWHARAAYGIGITPDWTPRADPHPEGPPRRQVQGRPRWWEAARHGRLWAMDENLTPPAGDTPPPPPPGSHEPTGDQTGPQYGPRVSGTDIRDVTRLMRSSTDRHIAGVAGGLARHLDIDPILVRVGFVVLTIFGGAGLFLYGALWLLLPDDRQGDNAVIDLDPRNRSLAVVAVGALAALAFFGDVLGFGGEHGGFFFPAIPILIVAGIAFVILRKREWRRQARMGGSAAWTGTGQAWTYAAPPAAPTTFQEDVRQNPEKYRDMRAWKIRGDWKSGYRWVRDPRKKGPLLFWIALPLIAVALGILGVVDLGGTDVIPAAYPALALAIVAALLLLGSFWGRAGGLIFLGLLLIPVTLISTVASTWDGDEVTYAPTSWAQIESHGHDYHLDAGRLVVDLSSVPDTELAGKVVSASVDVGELEVIVPDSLDVEGHAQVNGPGGFDIFGEHGGGIQTSNTVTQDATGTLDAFHVEAEANVGHIIVRSK</sequence>
<dbReference type="InterPro" id="IPR007168">
    <property type="entry name" value="Phageshock_PspC_N"/>
</dbReference>
<dbReference type="PANTHER" id="PTHR33885:SF3">
    <property type="entry name" value="PHAGE SHOCK PROTEIN C"/>
    <property type="match status" value="1"/>
</dbReference>
<evidence type="ECO:0000256" key="2">
    <source>
        <dbReference type="ARBA" id="ARBA00022475"/>
    </source>
</evidence>
<comment type="subcellular location">
    <subcellularLocation>
        <location evidence="1">Cell membrane</location>
        <topology evidence="1">Single-pass membrane protein</topology>
    </subcellularLocation>
</comment>
<keyword evidence="10" id="KW-1185">Reference proteome</keyword>
<dbReference type="Pfam" id="PF04024">
    <property type="entry name" value="PspC"/>
    <property type="match status" value="1"/>
</dbReference>
<comment type="caution">
    <text evidence="9">The sequence shown here is derived from an EMBL/GenBank/DDBJ whole genome shotgun (WGS) entry which is preliminary data.</text>
</comment>
<dbReference type="Proteomes" id="UP000295453">
    <property type="component" value="Unassembled WGS sequence"/>
</dbReference>
<organism evidence="9 10">
    <name type="scientific">Nocardioides jejuensis</name>
    <dbReference type="NCBI Taxonomy" id="2502782"/>
    <lineage>
        <taxon>Bacteria</taxon>
        <taxon>Bacillati</taxon>
        <taxon>Actinomycetota</taxon>
        <taxon>Actinomycetes</taxon>
        <taxon>Propionibacteriales</taxon>
        <taxon>Nocardioidaceae</taxon>
        <taxon>Nocardioides</taxon>
    </lineage>
</organism>
<evidence type="ECO:0000313" key="9">
    <source>
        <dbReference type="EMBL" id="TCJ24376.1"/>
    </source>
</evidence>
<evidence type="ECO:0000256" key="5">
    <source>
        <dbReference type="ARBA" id="ARBA00023136"/>
    </source>
</evidence>
<evidence type="ECO:0000256" key="6">
    <source>
        <dbReference type="SAM" id="MobiDB-lite"/>
    </source>
</evidence>
<feature type="transmembrane region" description="Helical" evidence="7">
    <location>
        <begin position="130"/>
        <end position="157"/>
    </location>
</feature>
<evidence type="ECO:0000313" key="10">
    <source>
        <dbReference type="Proteomes" id="UP000295453"/>
    </source>
</evidence>
<keyword evidence="4 7" id="KW-1133">Transmembrane helix</keyword>
<dbReference type="GO" id="GO:0005886">
    <property type="term" value="C:plasma membrane"/>
    <property type="evidence" value="ECO:0007669"/>
    <property type="project" value="UniProtKB-SubCell"/>
</dbReference>
<dbReference type="AlphaFoldDB" id="A0A4R1C3K4"/>
<keyword evidence="5 7" id="KW-0472">Membrane</keyword>
<dbReference type="InterPro" id="IPR052027">
    <property type="entry name" value="PspC"/>
</dbReference>
<keyword evidence="2" id="KW-1003">Cell membrane</keyword>
<name>A0A4R1C3K4_9ACTN</name>
<keyword evidence="3 7" id="KW-0812">Transmembrane</keyword>
<protein>
    <submittedName>
        <fullName evidence="9">PspC domain-containing protein</fullName>
    </submittedName>
</protein>
<evidence type="ECO:0000256" key="1">
    <source>
        <dbReference type="ARBA" id="ARBA00004162"/>
    </source>
</evidence>
<reference evidence="9 10" key="1">
    <citation type="submission" date="2019-03" db="EMBL/GenBank/DDBJ databases">
        <authorList>
            <person name="Kim M.K.M."/>
        </authorList>
    </citation>
    <scope>NUCLEOTIDE SEQUENCE [LARGE SCALE GENOMIC DNA]</scope>
    <source>
        <strain evidence="9 10">18JY15-6</strain>
    </source>
</reference>
<evidence type="ECO:0000256" key="3">
    <source>
        <dbReference type="ARBA" id="ARBA00022692"/>
    </source>
</evidence>
<evidence type="ECO:0000256" key="7">
    <source>
        <dbReference type="SAM" id="Phobius"/>
    </source>
</evidence>
<feature type="region of interest" description="Disordered" evidence="6">
    <location>
        <begin position="61"/>
        <end position="98"/>
    </location>
</feature>
<feature type="transmembrane region" description="Helical" evidence="7">
    <location>
        <begin position="204"/>
        <end position="222"/>
    </location>
</feature>
<feature type="transmembrane region" description="Helical" evidence="7">
    <location>
        <begin position="177"/>
        <end position="198"/>
    </location>
</feature>